<dbReference type="PANTHER" id="PTHR40048">
    <property type="entry name" value="RHAMNOSYL O-METHYLTRANSFERASE"/>
    <property type="match status" value="1"/>
</dbReference>
<dbReference type="GO" id="GO:0005886">
    <property type="term" value="C:plasma membrane"/>
    <property type="evidence" value="ECO:0007669"/>
    <property type="project" value="TreeGrafter"/>
</dbReference>
<dbReference type="InterPro" id="IPR029063">
    <property type="entry name" value="SAM-dependent_MTases_sf"/>
</dbReference>
<evidence type="ECO:0000313" key="3">
    <source>
        <dbReference type="EMBL" id="KKS85360.1"/>
    </source>
</evidence>
<protein>
    <submittedName>
        <fullName evidence="3">Translation elongation factor P</fullName>
    </submittedName>
</protein>
<dbReference type="GO" id="GO:0032259">
    <property type="term" value="P:methylation"/>
    <property type="evidence" value="ECO:0007669"/>
    <property type="project" value="UniProtKB-KW"/>
</dbReference>
<accession>A0A0G1CHT0</accession>
<proteinExistence type="predicted"/>
<dbReference type="STRING" id="1618436.UV59_C0008G0053"/>
<reference evidence="3 4" key="1">
    <citation type="journal article" date="2015" name="Nature">
        <title>rRNA introns, odd ribosomes, and small enigmatic genomes across a large radiation of phyla.</title>
        <authorList>
            <person name="Brown C.T."/>
            <person name="Hug L.A."/>
            <person name="Thomas B.C."/>
            <person name="Sharon I."/>
            <person name="Castelle C.J."/>
            <person name="Singh A."/>
            <person name="Wilkins M.J."/>
            <person name="Williams K.H."/>
            <person name="Banfield J.F."/>
        </authorList>
    </citation>
    <scope>NUCLEOTIDE SEQUENCE [LARGE SCALE GENOMIC DNA]</scope>
</reference>
<keyword evidence="3" id="KW-0251">Elongation factor</keyword>
<dbReference type="PANTHER" id="PTHR40048:SF1">
    <property type="entry name" value="RHAMNOSYL O-METHYLTRANSFERASE"/>
    <property type="match status" value="1"/>
</dbReference>
<keyword evidence="1" id="KW-0489">Methyltransferase</keyword>
<organism evidence="3 4">
    <name type="scientific">Candidatus Gottesmanbacteria bacterium GW2011_GWA1_43_11</name>
    <dbReference type="NCBI Taxonomy" id="1618436"/>
    <lineage>
        <taxon>Bacteria</taxon>
        <taxon>Candidatus Gottesmaniibacteriota</taxon>
    </lineage>
</organism>
<evidence type="ECO:0000256" key="1">
    <source>
        <dbReference type="ARBA" id="ARBA00022603"/>
    </source>
</evidence>
<evidence type="ECO:0000256" key="2">
    <source>
        <dbReference type="ARBA" id="ARBA00022679"/>
    </source>
</evidence>
<name>A0A0G1CHT0_9BACT</name>
<evidence type="ECO:0000313" key="4">
    <source>
        <dbReference type="Proteomes" id="UP000034543"/>
    </source>
</evidence>
<comment type="caution">
    <text evidence="3">The sequence shown here is derived from an EMBL/GenBank/DDBJ whole genome shotgun (WGS) entry which is preliminary data.</text>
</comment>
<keyword evidence="3" id="KW-0648">Protein biosynthesis</keyword>
<gene>
    <name evidence="3" type="ORF">UV59_C0008G0053</name>
</gene>
<dbReference type="GO" id="GO:0003746">
    <property type="term" value="F:translation elongation factor activity"/>
    <property type="evidence" value="ECO:0007669"/>
    <property type="project" value="UniProtKB-KW"/>
</dbReference>
<dbReference type="Proteomes" id="UP000034543">
    <property type="component" value="Unassembled WGS sequence"/>
</dbReference>
<sequence>MLNFTTDISKIGGWLTETEARFLYGCAKKLSQDSLIIEIGSWKGRSTICFGKGAKDGNGAKIYAIDPHTGSSEQRRWYGKVNTYDEFIKNIKTADVDKYIVPIRKTSVDAAKEFRWLVDFVFIDGAHEYEFVKKDYDSWFPKLKSGGIIAFHDCWHAPGVHFLTAIILLTSSRVRLPKLIDTLTVMEKVEKNTAGERIGNLTFIIYRLLFGWIGTLKMDYTGTVK</sequence>
<dbReference type="SUPFAM" id="SSF53335">
    <property type="entry name" value="S-adenosyl-L-methionine-dependent methyltransferases"/>
    <property type="match status" value="1"/>
</dbReference>
<keyword evidence="2" id="KW-0808">Transferase</keyword>
<dbReference type="GO" id="GO:0071770">
    <property type="term" value="P:DIM/DIP cell wall layer assembly"/>
    <property type="evidence" value="ECO:0007669"/>
    <property type="project" value="TreeGrafter"/>
</dbReference>
<dbReference type="Gene3D" id="3.40.50.150">
    <property type="entry name" value="Vaccinia Virus protein VP39"/>
    <property type="match status" value="1"/>
</dbReference>
<dbReference type="Pfam" id="PF13578">
    <property type="entry name" value="Methyltransf_24"/>
    <property type="match status" value="1"/>
</dbReference>
<dbReference type="AlphaFoldDB" id="A0A0G1CHT0"/>
<dbReference type="GO" id="GO:0008168">
    <property type="term" value="F:methyltransferase activity"/>
    <property type="evidence" value="ECO:0007669"/>
    <property type="project" value="UniProtKB-KW"/>
</dbReference>
<dbReference type="EMBL" id="LCFB01000008">
    <property type="protein sequence ID" value="KKS85360.1"/>
    <property type="molecule type" value="Genomic_DNA"/>
</dbReference>